<dbReference type="EMBL" id="CP073721">
    <property type="protein sequence ID" value="UWZ38528.1"/>
    <property type="molecule type" value="Genomic_DNA"/>
</dbReference>
<dbReference type="InterPro" id="IPR015424">
    <property type="entry name" value="PyrdxlP-dep_Trfase"/>
</dbReference>
<organism evidence="1 2">
    <name type="scientific">Dactylosporangium roseum</name>
    <dbReference type="NCBI Taxonomy" id="47989"/>
    <lineage>
        <taxon>Bacteria</taxon>
        <taxon>Bacillati</taxon>
        <taxon>Actinomycetota</taxon>
        <taxon>Actinomycetes</taxon>
        <taxon>Micromonosporales</taxon>
        <taxon>Micromonosporaceae</taxon>
        <taxon>Dactylosporangium</taxon>
    </lineage>
</organism>
<keyword evidence="2" id="KW-1185">Reference proteome</keyword>
<dbReference type="Gene3D" id="3.90.1150.10">
    <property type="entry name" value="Aspartate Aminotransferase, domain 1"/>
    <property type="match status" value="1"/>
</dbReference>
<gene>
    <name evidence="1" type="ORF">Drose_09970</name>
</gene>
<reference evidence="1" key="1">
    <citation type="submission" date="2021-04" db="EMBL/GenBank/DDBJ databases">
        <title>Biosynthetic gene clusters of Dactylosporangioum roseum.</title>
        <authorList>
            <person name="Hartkoorn R.C."/>
            <person name="Beaudoing E."/>
            <person name="Hot D."/>
            <person name="Moureu S."/>
        </authorList>
    </citation>
    <scope>NUCLEOTIDE SEQUENCE</scope>
    <source>
        <strain evidence="1">NRRL B-16295</strain>
    </source>
</reference>
<proteinExistence type="predicted"/>
<dbReference type="SUPFAM" id="SSF53383">
    <property type="entry name" value="PLP-dependent transferases"/>
    <property type="match status" value="1"/>
</dbReference>
<accession>A0ABY5Z8W4</accession>
<name>A0ABY5Z8W4_9ACTN</name>
<dbReference type="InterPro" id="IPR015422">
    <property type="entry name" value="PyrdxlP-dep_Trfase_small"/>
</dbReference>
<dbReference type="Proteomes" id="UP001058271">
    <property type="component" value="Chromosome"/>
</dbReference>
<evidence type="ECO:0000313" key="2">
    <source>
        <dbReference type="Proteomes" id="UP001058271"/>
    </source>
</evidence>
<sequence length="55" mass="6102">MGELLNRHRGVMPSWMPIYYDQPIEIVTGKGSRVTDGNGKSYLDFFAGVLINSLG</sequence>
<evidence type="ECO:0000313" key="1">
    <source>
        <dbReference type="EMBL" id="UWZ38528.1"/>
    </source>
</evidence>
<protein>
    <submittedName>
        <fullName evidence="1">Uncharacterized protein</fullName>
    </submittedName>
</protein>